<evidence type="ECO:0000256" key="1">
    <source>
        <dbReference type="ARBA" id="ARBA00022691"/>
    </source>
</evidence>
<dbReference type="PANTHER" id="PTHR11228:SF7">
    <property type="entry name" value="PQQA PEPTIDE CYCLASE"/>
    <property type="match status" value="1"/>
</dbReference>
<dbReference type="GO" id="GO:0046872">
    <property type="term" value="F:metal ion binding"/>
    <property type="evidence" value="ECO:0007669"/>
    <property type="project" value="UniProtKB-KW"/>
</dbReference>
<evidence type="ECO:0000313" key="7">
    <source>
        <dbReference type="Proteomes" id="UP000177268"/>
    </source>
</evidence>
<dbReference type="GO" id="GO:0003824">
    <property type="term" value="F:catalytic activity"/>
    <property type="evidence" value="ECO:0007669"/>
    <property type="project" value="InterPro"/>
</dbReference>
<dbReference type="CDD" id="cd01335">
    <property type="entry name" value="Radical_SAM"/>
    <property type="match status" value="1"/>
</dbReference>
<proteinExistence type="predicted"/>
<sequence length="299" mass="33900">MDTNRKKHVQTVLKHLYINPLERCNLRCAICYTKKTDPILPKETILAFIHKYKKVHTLASVTFCGGEVFTLPYFPGLVNTLTAEGIFVQIITNGTIDRLHEFSQPNAMNIIVSLDGLETYHDANRGKGNFAKTTNFLKKSLQAGFHAEIFSIVTKQNIADLDEFENYLTTFLGQKISVTYHPRKPLAYLMHHPTSNIVGTVKGFDFLAPREMVQLLKERKTFPPKKLGCYQIALMSDGRVYGCCEGVTSIGTIDDDVETLFQHLYSRLNLWEKTNPQDRCLGCTSPDFVCGMKEYISES</sequence>
<name>A0A1F5ZGP7_9BACT</name>
<dbReference type="SUPFAM" id="SSF102114">
    <property type="entry name" value="Radical SAM enzymes"/>
    <property type="match status" value="1"/>
</dbReference>
<keyword evidence="2" id="KW-0479">Metal-binding</keyword>
<protein>
    <recommendedName>
        <fullName evidence="5">Radical SAM core domain-containing protein</fullName>
    </recommendedName>
</protein>
<dbReference type="InterPro" id="IPR050377">
    <property type="entry name" value="Radical_SAM_PqqE_MftC-like"/>
</dbReference>
<evidence type="ECO:0000313" key="6">
    <source>
        <dbReference type="EMBL" id="OGG11678.1"/>
    </source>
</evidence>
<reference evidence="6 7" key="1">
    <citation type="journal article" date="2016" name="Nat. Commun.">
        <title>Thousands of microbial genomes shed light on interconnected biogeochemical processes in an aquifer system.</title>
        <authorList>
            <person name="Anantharaman K."/>
            <person name="Brown C.T."/>
            <person name="Hug L.A."/>
            <person name="Sharon I."/>
            <person name="Castelle C.J."/>
            <person name="Probst A.J."/>
            <person name="Thomas B.C."/>
            <person name="Singh A."/>
            <person name="Wilkins M.J."/>
            <person name="Karaoz U."/>
            <person name="Brodie E.L."/>
            <person name="Williams K.H."/>
            <person name="Hubbard S.S."/>
            <person name="Banfield J.F."/>
        </authorList>
    </citation>
    <scope>NUCLEOTIDE SEQUENCE [LARGE SCALE GENOMIC DNA]</scope>
</reference>
<keyword evidence="3" id="KW-0408">Iron</keyword>
<dbReference type="Pfam" id="PF04055">
    <property type="entry name" value="Radical_SAM"/>
    <property type="match status" value="1"/>
</dbReference>
<evidence type="ECO:0000256" key="3">
    <source>
        <dbReference type="ARBA" id="ARBA00023004"/>
    </source>
</evidence>
<dbReference type="Proteomes" id="UP000177268">
    <property type="component" value="Unassembled WGS sequence"/>
</dbReference>
<dbReference type="EMBL" id="MFIZ01000020">
    <property type="protein sequence ID" value="OGG11678.1"/>
    <property type="molecule type" value="Genomic_DNA"/>
</dbReference>
<evidence type="ECO:0000256" key="2">
    <source>
        <dbReference type="ARBA" id="ARBA00022723"/>
    </source>
</evidence>
<keyword evidence="1" id="KW-0949">S-adenosyl-L-methionine</keyword>
<gene>
    <name evidence="6" type="ORF">A2Z00_00085</name>
</gene>
<accession>A0A1F5ZGP7</accession>
<dbReference type="GO" id="GO:0051536">
    <property type="term" value="F:iron-sulfur cluster binding"/>
    <property type="evidence" value="ECO:0007669"/>
    <property type="project" value="UniProtKB-KW"/>
</dbReference>
<comment type="caution">
    <text evidence="6">The sequence shown here is derived from an EMBL/GenBank/DDBJ whole genome shotgun (WGS) entry which is preliminary data.</text>
</comment>
<dbReference type="InterPro" id="IPR007197">
    <property type="entry name" value="rSAM"/>
</dbReference>
<dbReference type="InterPro" id="IPR058240">
    <property type="entry name" value="rSAM_sf"/>
</dbReference>
<keyword evidence="4" id="KW-0411">Iron-sulfur</keyword>
<dbReference type="Gene3D" id="3.20.20.70">
    <property type="entry name" value="Aldolase class I"/>
    <property type="match status" value="1"/>
</dbReference>
<evidence type="ECO:0000256" key="4">
    <source>
        <dbReference type="ARBA" id="ARBA00023014"/>
    </source>
</evidence>
<dbReference type="SFLD" id="SFLDG01067">
    <property type="entry name" value="SPASM/twitch_domain_containing"/>
    <property type="match status" value="1"/>
</dbReference>
<dbReference type="SFLD" id="SFLDS00029">
    <property type="entry name" value="Radical_SAM"/>
    <property type="match status" value="1"/>
</dbReference>
<dbReference type="InterPro" id="IPR013785">
    <property type="entry name" value="Aldolase_TIM"/>
</dbReference>
<organism evidence="6 7">
    <name type="scientific">Candidatus Gottesmanbacteria bacterium RBG_13_45_10</name>
    <dbReference type="NCBI Taxonomy" id="1798370"/>
    <lineage>
        <taxon>Bacteria</taxon>
        <taxon>Candidatus Gottesmaniibacteriota</taxon>
    </lineage>
</organism>
<dbReference type="PANTHER" id="PTHR11228">
    <property type="entry name" value="RADICAL SAM DOMAIN PROTEIN"/>
    <property type="match status" value="1"/>
</dbReference>
<dbReference type="AlphaFoldDB" id="A0A1F5ZGP7"/>
<dbReference type="STRING" id="1798370.A2Z00_00085"/>
<feature type="domain" description="Radical SAM core" evidence="5">
    <location>
        <begin position="18"/>
        <end position="166"/>
    </location>
</feature>
<evidence type="ECO:0000259" key="5">
    <source>
        <dbReference type="Pfam" id="PF04055"/>
    </source>
</evidence>